<organism evidence="2 3">
    <name type="scientific">Pseudomonas synxantha</name>
    <dbReference type="NCBI Taxonomy" id="47883"/>
    <lineage>
        <taxon>Bacteria</taxon>
        <taxon>Pseudomonadati</taxon>
        <taxon>Pseudomonadota</taxon>
        <taxon>Gammaproteobacteria</taxon>
        <taxon>Pseudomonadales</taxon>
        <taxon>Pseudomonadaceae</taxon>
        <taxon>Pseudomonas</taxon>
    </lineage>
</organism>
<evidence type="ECO:0000256" key="1">
    <source>
        <dbReference type="SAM" id="Phobius"/>
    </source>
</evidence>
<dbReference type="AlphaFoldDB" id="A0AAX3IE08"/>
<accession>A0AAX3IE08</accession>
<dbReference type="EMBL" id="LR590482">
    <property type="protein sequence ID" value="VTR04710.1"/>
    <property type="molecule type" value="Genomic_DNA"/>
</dbReference>
<keyword evidence="1" id="KW-0812">Transmembrane</keyword>
<gene>
    <name evidence="2" type="ORF">NCTC10696_05148</name>
</gene>
<keyword evidence="1" id="KW-0472">Membrane</keyword>
<feature type="transmembrane region" description="Helical" evidence="1">
    <location>
        <begin position="154"/>
        <end position="172"/>
    </location>
</feature>
<sequence length="181" mass="20412">MSRMLKISLKLGTVMKSEFLEKYVLVSFKPFLVGLALGLAFLCLKFDSFVEANASFPLISWGAFIGAVCMLVALLFGSVKKNTFKQRTLDKIIELTNYFVGVGLSSLAFCIIYYSRSGLTTGVVVMCVGGIAYWLGINRAFYQISNIEMSERDRVILWIFSFVMFILLILFFKEMHSVGRI</sequence>
<evidence type="ECO:0000313" key="2">
    <source>
        <dbReference type="EMBL" id="VTR04710.1"/>
    </source>
</evidence>
<evidence type="ECO:0000313" key="3">
    <source>
        <dbReference type="Proteomes" id="UP000306562"/>
    </source>
</evidence>
<feature type="transmembrane region" description="Helical" evidence="1">
    <location>
        <begin position="121"/>
        <end position="142"/>
    </location>
</feature>
<proteinExistence type="predicted"/>
<feature type="transmembrane region" description="Helical" evidence="1">
    <location>
        <begin position="97"/>
        <end position="115"/>
    </location>
</feature>
<reference evidence="2 3" key="1">
    <citation type="submission" date="2019-05" db="EMBL/GenBank/DDBJ databases">
        <authorList>
            <consortium name="Pathogen Informatics"/>
        </authorList>
    </citation>
    <scope>NUCLEOTIDE SEQUENCE [LARGE SCALE GENOMIC DNA]</scope>
    <source>
        <strain evidence="2 3">NCTC10696</strain>
    </source>
</reference>
<feature type="transmembrane region" description="Helical" evidence="1">
    <location>
        <begin position="20"/>
        <end position="42"/>
    </location>
</feature>
<evidence type="ECO:0008006" key="4">
    <source>
        <dbReference type="Google" id="ProtNLM"/>
    </source>
</evidence>
<protein>
    <recommendedName>
        <fullName evidence="4">Permease of the major facilitator superfamily</fullName>
    </recommendedName>
</protein>
<dbReference type="RefSeq" id="WP_138233655.1">
    <property type="nucleotide sequence ID" value="NZ_CBCSGQ010000006.1"/>
</dbReference>
<keyword evidence="1" id="KW-1133">Transmembrane helix</keyword>
<feature type="transmembrane region" description="Helical" evidence="1">
    <location>
        <begin position="54"/>
        <end position="76"/>
    </location>
</feature>
<name>A0AAX3IE08_9PSED</name>
<dbReference type="Proteomes" id="UP000306562">
    <property type="component" value="Chromosome"/>
</dbReference>